<evidence type="ECO:0000256" key="2">
    <source>
        <dbReference type="ARBA" id="ARBA00006980"/>
    </source>
</evidence>
<dbReference type="Pfam" id="PF00263">
    <property type="entry name" value="Secretin"/>
    <property type="match status" value="1"/>
</dbReference>
<feature type="domain" description="Type II/III secretion system secretin-like" evidence="13">
    <location>
        <begin position="430"/>
        <end position="594"/>
    </location>
</feature>
<feature type="region of interest" description="Disordered" evidence="11">
    <location>
        <begin position="621"/>
        <end position="662"/>
    </location>
</feature>
<evidence type="ECO:0000256" key="7">
    <source>
        <dbReference type="ARBA" id="ARBA00022927"/>
    </source>
</evidence>
<dbReference type="AlphaFoldDB" id="A0A370Q601"/>
<evidence type="ECO:0000256" key="3">
    <source>
        <dbReference type="ARBA" id="ARBA00022448"/>
    </source>
</evidence>
<dbReference type="PANTHER" id="PTHR30332:SF24">
    <property type="entry name" value="SECRETIN GSPD-RELATED"/>
    <property type="match status" value="1"/>
</dbReference>
<evidence type="ECO:0000256" key="11">
    <source>
        <dbReference type="SAM" id="MobiDB-lite"/>
    </source>
</evidence>
<dbReference type="Pfam" id="PF03958">
    <property type="entry name" value="Secretin_N"/>
    <property type="match status" value="3"/>
</dbReference>
<feature type="compositionally biased region" description="Polar residues" evidence="11">
    <location>
        <begin position="647"/>
        <end position="656"/>
    </location>
</feature>
<evidence type="ECO:0000256" key="10">
    <source>
        <dbReference type="RuleBase" id="RU004004"/>
    </source>
</evidence>
<organism evidence="16 17">
    <name type="scientific">Enterobacillus tribolii</name>
    <dbReference type="NCBI Taxonomy" id="1487935"/>
    <lineage>
        <taxon>Bacteria</taxon>
        <taxon>Pseudomonadati</taxon>
        <taxon>Pseudomonadota</taxon>
        <taxon>Gammaproteobacteria</taxon>
        <taxon>Enterobacterales</taxon>
        <taxon>Hafniaceae</taxon>
        <taxon>Enterobacillus</taxon>
    </lineage>
</organism>
<comment type="caution">
    <text evidence="16">The sequence shown here is derived from an EMBL/GenBank/DDBJ whole genome shotgun (WGS) entry which is preliminary data.</text>
</comment>
<dbReference type="Gene3D" id="3.30.1370.120">
    <property type="match status" value="3"/>
</dbReference>
<dbReference type="InterPro" id="IPR049371">
    <property type="entry name" value="GspD-like_N0"/>
</dbReference>
<sequence>MKRLRRIICYLTLLSLIYTCYASAGQYTANFKDADIREFIDTISHNIGKTILIDPSVQGTISVRSYDTFDDAGYYQFFLSVLDIYGFSVTTLDNGLLKVVRSAALKNAPGLLGNAERPGKGDEIVTRVVTLQYVPAKDLAPLLRQMTEGSSVGNVVHYEAANALMLTGKASLVNRLLEIVRKVDVMGDQQRQLIPLHYASATELAEVLSNLIREETRDKTTQWLMPKVVADKRTNTLIISGPQHVRQRLANLVASLDKEQENQGNTSVFYLKYAKANKLVEVLTGVSEKLAGDKEGNVQALPTASSNISITADEQTNSLVITAEPNEIQQLGKIIAKLDIRRAQVLVEAIIVEVQDGRGMNLGVQWINRNVGMQQFTGTNLPVFNAAAGKKQYDQSGSLSTDNPVYNALSNFNGLAAGFFDGDWGVLLSALSSNSKNDILSTPSIVTLDNKEASFNVGQDVPVLSGSQTTSGDNVFNTVERKTIGTKLKVTPQINEGDAVLMEIEQEVSSVDTSSGTSSSLGPTFNTRTIQNAVLVKSGETVVLGGLIDDSTKEQVSKVPLLGDIPLIGQLFRYTATDKAKRNLMVFIRPTIVRDDDVYRSISGEKYSRYRALQKERLDKKSPGIISVGEEPVLDELNFPPAEKATQPETSPSSAPRNPFHG</sequence>
<keyword evidence="3 10" id="KW-0813">Transport</keyword>
<evidence type="ECO:0000256" key="8">
    <source>
        <dbReference type="ARBA" id="ARBA00023136"/>
    </source>
</evidence>
<comment type="subcellular location">
    <subcellularLocation>
        <location evidence="1 10">Cell outer membrane</location>
    </subcellularLocation>
</comment>
<gene>
    <name evidence="16" type="ORF">C8D90_11645</name>
</gene>
<keyword evidence="6 12" id="KW-0732">Signal</keyword>
<dbReference type="OrthoDB" id="9779724at2"/>
<feature type="chain" id="PRO_5017027570" evidence="12">
    <location>
        <begin position="25"/>
        <end position="662"/>
    </location>
</feature>
<dbReference type="PROSITE" id="PS00875">
    <property type="entry name" value="T2SP_D"/>
    <property type="match status" value="1"/>
</dbReference>
<keyword evidence="4" id="KW-1134">Transmembrane beta strand</keyword>
<evidence type="ECO:0000259" key="15">
    <source>
        <dbReference type="Pfam" id="PF21305"/>
    </source>
</evidence>
<protein>
    <submittedName>
        <fullName evidence="16">Type II secretion system protein D (GspD)</fullName>
    </submittedName>
</protein>
<dbReference type="EMBL" id="QRAP01000016">
    <property type="protein sequence ID" value="RDK83773.1"/>
    <property type="molecule type" value="Genomic_DNA"/>
</dbReference>
<keyword evidence="8" id="KW-0472">Membrane</keyword>
<feature type="domain" description="NolW-like" evidence="14">
    <location>
        <begin position="192"/>
        <end position="261"/>
    </location>
</feature>
<evidence type="ECO:0000256" key="1">
    <source>
        <dbReference type="ARBA" id="ARBA00004442"/>
    </source>
</evidence>
<dbReference type="InterPro" id="IPR001775">
    <property type="entry name" value="GspD/PilQ"/>
</dbReference>
<evidence type="ECO:0000256" key="12">
    <source>
        <dbReference type="SAM" id="SignalP"/>
    </source>
</evidence>
<reference evidence="16 17" key="1">
    <citation type="submission" date="2018-07" db="EMBL/GenBank/DDBJ databases">
        <title>Genomic Encyclopedia of Type Strains, Phase IV (KMG-IV): sequencing the most valuable type-strain genomes for metagenomic binning, comparative biology and taxonomic classification.</title>
        <authorList>
            <person name="Goeker M."/>
        </authorList>
    </citation>
    <scope>NUCLEOTIDE SEQUENCE [LARGE SCALE GENOMIC DNA]</scope>
    <source>
        <strain evidence="16 17">DSM 103736</strain>
    </source>
</reference>
<evidence type="ECO:0000313" key="17">
    <source>
        <dbReference type="Proteomes" id="UP000254848"/>
    </source>
</evidence>
<keyword evidence="5" id="KW-0812">Transmembrane</keyword>
<accession>A0A370Q601</accession>
<dbReference type="GO" id="GO:0015628">
    <property type="term" value="P:protein secretion by the type II secretion system"/>
    <property type="evidence" value="ECO:0007669"/>
    <property type="project" value="InterPro"/>
</dbReference>
<proteinExistence type="inferred from homology"/>
<feature type="signal peptide" evidence="12">
    <location>
        <begin position="1"/>
        <end position="24"/>
    </location>
</feature>
<dbReference type="PANTHER" id="PTHR30332">
    <property type="entry name" value="PROBABLE GENERAL SECRETION PATHWAY PROTEIN D"/>
    <property type="match status" value="1"/>
</dbReference>
<dbReference type="Proteomes" id="UP000254848">
    <property type="component" value="Unassembled WGS sequence"/>
</dbReference>
<dbReference type="InterPro" id="IPR004846">
    <property type="entry name" value="T2SS/T3SS_dom"/>
</dbReference>
<evidence type="ECO:0000256" key="6">
    <source>
        <dbReference type="ARBA" id="ARBA00022729"/>
    </source>
</evidence>
<feature type="domain" description="NolW-like" evidence="14">
    <location>
        <begin position="126"/>
        <end position="189"/>
    </location>
</feature>
<dbReference type="InterPro" id="IPR004845">
    <property type="entry name" value="T2SS_GspD_CS"/>
</dbReference>
<evidence type="ECO:0000313" key="16">
    <source>
        <dbReference type="EMBL" id="RDK83773.1"/>
    </source>
</evidence>
<evidence type="ECO:0000256" key="9">
    <source>
        <dbReference type="ARBA" id="ARBA00023237"/>
    </source>
</evidence>
<evidence type="ECO:0000259" key="14">
    <source>
        <dbReference type="Pfam" id="PF03958"/>
    </source>
</evidence>
<dbReference type="NCBIfam" id="TIGR02517">
    <property type="entry name" value="type_II_gspD"/>
    <property type="match status" value="1"/>
</dbReference>
<dbReference type="InterPro" id="IPR038591">
    <property type="entry name" value="NolW-like_sf"/>
</dbReference>
<dbReference type="PRINTS" id="PR00811">
    <property type="entry name" value="BCTERIALGSPD"/>
</dbReference>
<evidence type="ECO:0000256" key="4">
    <source>
        <dbReference type="ARBA" id="ARBA00022452"/>
    </source>
</evidence>
<keyword evidence="9" id="KW-0998">Cell outer membrane</keyword>
<dbReference type="GO" id="GO:0009279">
    <property type="term" value="C:cell outer membrane"/>
    <property type="evidence" value="ECO:0007669"/>
    <property type="project" value="UniProtKB-SubCell"/>
</dbReference>
<keyword evidence="7" id="KW-0653">Protein transport</keyword>
<dbReference type="InterPro" id="IPR013356">
    <property type="entry name" value="T2SS_GspD"/>
</dbReference>
<keyword evidence="17" id="KW-1185">Reference proteome</keyword>
<evidence type="ECO:0000256" key="5">
    <source>
        <dbReference type="ARBA" id="ARBA00022692"/>
    </source>
</evidence>
<name>A0A370Q601_9GAMM</name>
<dbReference type="InterPro" id="IPR050810">
    <property type="entry name" value="Bact_Secretion_Sys_Channel"/>
</dbReference>
<dbReference type="GO" id="GO:0015627">
    <property type="term" value="C:type II protein secretion system complex"/>
    <property type="evidence" value="ECO:0007669"/>
    <property type="project" value="InterPro"/>
</dbReference>
<dbReference type="InterPro" id="IPR005644">
    <property type="entry name" value="NolW-like"/>
</dbReference>
<dbReference type="Pfam" id="PF21305">
    <property type="entry name" value="type_II_gspD_N0"/>
    <property type="match status" value="1"/>
</dbReference>
<comment type="similarity">
    <text evidence="2">Belongs to the bacterial secretin family. GSP D subfamily.</text>
</comment>
<evidence type="ECO:0000259" key="13">
    <source>
        <dbReference type="Pfam" id="PF00263"/>
    </source>
</evidence>
<feature type="domain" description="GspD-like N0" evidence="15">
    <location>
        <begin position="30"/>
        <end position="99"/>
    </location>
</feature>
<dbReference type="RefSeq" id="WP_115460434.1">
    <property type="nucleotide sequence ID" value="NZ_QRAP01000016.1"/>
</dbReference>
<feature type="domain" description="NolW-like" evidence="14">
    <location>
        <begin position="266"/>
        <end position="344"/>
    </location>
</feature>